<sequence>MTTFYFQTNQFRCPDLGREGYVLVGGEVDGGEAASRELSETLAVRDDAGVKVAEAGRWLGGEWVWEWRWRREPRGREPRGCISDVGLRCIAEGFSKLEKLTLLWCSLTTNKGLESIATKCAFIKSLDLQGCYFGDEGLEVIGKSCKILQELNLRFNESITDRGFVALVNGCATTLKVLGIGACSKISDDSLEAIGSSCHALESISLDSESVYNKGVCAIFVGCPLLKKLSLNCINVTNVALITIGMRSPSLQSLSLYTLYGITDDLACIGEGCRNLRVLKLTNCEFETDRGFERFTKCCARLGDIELNNCQRMGTYWLDCAGGYYQMAKGCKNLTMLRIFKSTENLHDEGLEEIGKGFPLLKDAIVSYCSKITDVGLAHFVGSCKVLENLQVVHCLAVTANGFDEIISCGKHLKKVLIEKSKVSDQTEKQAASVITFLSDSLGATVLGVPIEGADEGKFGNSRKRTSCGAS</sequence>
<feature type="domain" description="F-box/LRR-repeat protein 15-like leucin rich repeat" evidence="1">
    <location>
        <begin position="95"/>
        <end position="205"/>
    </location>
</feature>
<accession>A0AA38SS14</accession>
<dbReference type="GO" id="GO:0019005">
    <property type="term" value="C:SCF ubiquitin ligase complex"/>
    <property type="evidence" value="ECO:0007669"/>
    <property type="project" value="TreeGrafter"/>
</dbReference>
<proteinExistence type="predicted"/>
<dbReference type="AlphaFoldDB" id="A0AA38SS14"/>
<dbReference type="EMBL" id="JARYMX010000008">
    <property type="protein sequence ID" value="KAJ9537248.1"/>
    <property type="molecule type" value="Genomic_DNA"/>
</dbReference>
<gene>
    <name evidence="2" type="ORF">OSB04_029981</name>
</gene>
<dbReference type="GO" id="GO:0031146">
    <property type="term" value="P:SCF-dependent proteasomal ubiquitin-dependent protein catabolic process"/>
    <property type="evidence" value="ECO:0007669"/>
    <property type="project" value="TreeGrafter"/>
</dbReference>
<dbReference type="SUPFAM" id="SSF52047">
    <property type="entry name" value="RNI-like"/>
    <property type="match status" value="2"/>
</dbReference>
<evidence type="ECO:0000313" key="2">
    <source>
        <dbReference type="EMBL" id="KAJ9537248.1"/>
    </source>
</evidence>
<dbReference type="PANTHER" id="PTHR13318:SF95">
    <property type="entry name" value="F-BOX PROTEIN YLR352W"/>
    <property type="match status" value="1"/>
</dbReference>
<dbReference type="Gene3D" id="3.80.10.10">
    <property type="entry name" value="Ribonuclease Inhibitor"/>
    <property type="match status" value="3"/>
</dbReference>
<comment type="caution">
    <text evidence="2">The sequence shown here is derived from an EMBL/GenBank/DDBJ whole genome shotgun (WGS) entry which is preliminary data.</text>
</comment>
<evidence type="ECO:0000313" key="3">
    <source>
        <dbReference type="Proteomes" id="UP001172457"/>
    </source>
</evidence>
<dbReference type="SMART" id="SM00367">
    <property type="entry name" value="LRR_CC"/>
    <property type="match status" value="10"/>
</dbReference>
<protein>
    <recommendedName>
        <fullName evidence="1">F-box/LRR-repeat protein 15-like leucin rich repeat domain-containing protein</fullName>
    </recommendedName>
</protein>
<name>A0AA38SS14_9ASTR</name>
<evidence type="ECO:0000259" key="1">
    <source>
        <dbReference type="Pfam" id="PF25372"/>
    </source>
</evidence>
<dbReference type="InterPro" id="IPR006553">
    <property type="entry name" value="Leu-rich_rpt_Cys-con_subtyp"/>
</dbReference>
<organism evidence="2 3">
    <name type="scientific">Centaurea solstitialis</name>
    <name type="common">yellow star-thistle</name>
    <dbReference type="NCBI Taxonomy" id="347529"/>
    <lineage>
        <taxon>Eukaryota</taxon>
        <taxon>Viridiplantae</taxon>
        <taxon>Streptophyta</taxon>
        <taxon>Embryophyta</taxon>
        <taxon>Tracheophyta</taxon>
        <taxon>Spermatophyta</taxon>
        <taxon>Magnoliopsida</taxon>
        <taxon>eudicotyledons</taxon>
        <taxon>Gunneridae</taxon>
        <taxon>Pentapetalae</taxon>
        <taxon>asterids</taxon>
        <taxon>campanulids</taxon>
        <taxon>Asterales</taxon>
        <taxon>Asteraceae</taxon>
        <taxon>Carduoideae</taxon>
        <taxon>Cardueae</taxon>
        <taxon>Centaureinae</taxon>
        <taxon>Centaurea</taxon>
    </lineage>
</organism>
<dbReference type="InterPro" id="IPR032675">
    <property type="entry name" value="LRR_dom_sf"/>
</dbReference>
<keyword evidence="3" id="KW-1185">Reference proteome</keyword>
<dbReference type="PANTHER" id="PTHR13318">
    <property type="entry name" value="PARTNER OF PAIRED, ISOFORM B-RELATED"/>
    <property type="match status" value="1"/>
</dbReference>
<reference evidence="2" key="1">
    <citation type="submission" date="2023-03" db="EMBL/GenBank/DDBJ databases">
        <title>Chromosome-scale reference genome and RAD-based genetic map of yellow starthistle (Centaurea solstitialis) reveal putative structural variation and QTLs associated with invader traits.</title>
        <authorList>
            <person name="Reatini B."/>
            <person name="Cang F.A."/>
            <person name="Jiang Q."/>
            <person name="Mckibben M.T.W."/>
            <person name="Barker M.S."/>
            <person name="Rieseberg L.H."/>
            <person name="Dlugosch K.M."/>
        </authorList>
    </citation>
    <scope>NUCLEOTIDE SEQUENCE</scope>
    <source>
        <strain evidence="2">CAN-66</strain>
        <tissue evidence="2">Leaf</tissue>
    </source>
</reference>
<dbReference type="InterPro" id="IPR057207">
    <property type="entry name" value="FBXL15_LRR"/>
</dbReference>
<dbReference type="Proteomes" id="UP001172457">
    <property type="component" value="Chromosome 8"/>
</dbReference>
<dbReference type="Pfam" id="PF25372">
    <property type="entry name" value="DUF7885"/>
    <property type="match status" value="1"/>
</dbReference>